<feature type="region of interest" description="Disordered" evidence="1">
    <location>
        <begin position="129"/>
        <end position="173"/>
    </location>
</feature>
<protein>
    <submittedName>
        <fullName evidence="2">Uncharacterized protein</fullName>
    </submittedName>
</protein>
<feature type="compositionally biased region" description="Basic residues" evidence="1">
    <location>
        <begin position="137"/>
        <end position="147"/>
    </location>
</feature>
<evidence type="ECO:0000256" key="1">
    <source>
        <dbReference type="SAM" id="MobiDB-lite"/>
    </source>
</evidence>
<comment type="caution">
    <text evidence="2">The sequence shown here is derived from an EMBL/GenBank/DDBJ whole genome shotgun (WGS) entry which is preliminary data.</text>
</comment>
<dbReference type="AlphaFoldDB" id="A0A9N8DJT7"/>
<feature type="region of interest" description="Disordered" evidence="1">
    <location>
        <begin position="188"/>
        <end position="233"/>
    </location>
</feature>
<evidence type="ECO:0000313" key="2">
    <source>
        <dbReference type="EMBL" id="CAB9502004.1"/>
    </source>
</evidence>
<name>A0A9N8DJT7_9STRA</name>
<dbReference type="EMBL" id="CAICTM010000123">
    <property type="protein sequence ID" value="CAB9502004.1"/>
    <property type="molecule type" value="Genomic_DNA"/>
</dbReference>
<proteinExistence type="predicted"/>
<accession>A0A9N8DJT7</accession>
<organism evidence="2 3">
    <name type="scientific">Seminavis robusta</name>
    <dbReference type="NCBI Taxonomy" id="568900"/>
    <lineage>
        <taxon>Eukaryota</taxon>
        <taxon>Sar</taxon>
        <taxon>Stramenopiles</taxon>
        <taxon>Ochrophyta</taxon>
        <taxon>Bacillariophyta</taxon>
        <taxon>Bacillariophyceae</taxon>
        <taxon>Bacillariophycidae</taxon>
        <taxon>Naviculales</taxon>
        <taxon>Naviculaceae</taxon>
        <taxon>Seminavis</taxon>
    </lineage>
</organism>
<sequence>MRCFQPPEMIIVPLTPTRDACQTKPVDDDDAEDVPFPDFQRRASKEMSECGKPLRWLPMESDQKCQALCSVPRFPRRQASFRNHASSDAGSCLSRSSGDSAYSWLSECEQLSIEILEMFKDLECERSQAGASSRQSRGNRSHFRRGSRCSTDHQSIKSATLPRRPYRQKSFGRQEKRWSACTADLSCDSVPDAPSDAKTTTSSTITTAPRGTMPKMPRRQKSGDVQREVNTRN</sequence>
<keyword evidence="3" id="KW-1185">Reference proteome</keyword>
<evidence type="ECO:0000313" key="3">
    <source>
        <dbReference type="Proteomes" id="UP001153069"/>
    </source>
</evidence>
<reference evidence="2" key="1">
    <citation type="submission" date="2020-06" db="EMBL/GenBank/DDBJ databases">
        <authorList>
            <consortium name="Plant Systems Biology data submission"/>
        </authorList>
    </citation>
    <scope>NUCLEOTIDE SEQUENCE</scope>
    <source>
        <strain evidence="2">D6</strain>
    </source>
</reference>
<gene>
    <name evidence="2" type="ORF">SEMRO_124_G059970.1</name>
</gene>
<feature type="compositionally biased region" description="Basic and acidic residues" evidence="1">
    <location>
        <begin position="221"/>
        <end position="233"/>
    </location>
</feature>
<dbReference type="Proteomes" id="UP001153069">
    <property type="component" value="Unassembled WGS sequence"/>
</dbReference>